<feature type="transmembrane region" description="Helical" evidence="2">
    <location>
        <begin position="27"/>
        <end position="52"/>
    </location>
</feature>
<evidence type="ECO:0000256" key="1">
    <source>
        <dbReference type="SAM" id="MobiDB-lite"/>
    </source>
</evidence>
<keyword evidence="4" id="KW-1185">Reference proteome</keyword>
<dbReference type="Proteomes" id="UP001596392">
    <property type="component" value="Unassembled WGS sequence"/>
</dbReference>
<name>A0ABW2GXF2_9ACTN</name>
<protein>
    <submittedName>
        <fullName evidence="3">Uncharacterized protein</fullName>
    </submittedName>
</protein>
<comment type="caution">
    <text evidence="3">The sequence shown here is derived from an EMBL/GenBank/DDBJ whole genome shotgun (WGS) entry which is preliminary data.</text>
</comment>
<evidence type="ECO:0000313" key="3">
    <source>
        <dbReference type="EMBL" id="MFC7243699.1"/>
    </source>
</evidence>
<evidence type="ECO:0000256" key="2">
    <source>
        <dbReference type="SAM" id="Phobius"/>
    </source>
</evidence>
<organism evidence="3 4">
    <name type="scientific">Catellatospora aurea</name>
    <dbReference type="NCBI Taxonomy" id="1337874"/>
    <lineage>
        <taxon>Bacteria</taxon>
        <taxon>Bacillati</taxon>
        <taxon>Actinomycetota</taxon>
        <taxon>Actinomycetes</taxon>
        <taxon>Micromonosporales</taxon>
        <taxon>Micromonosporaceae</taxon>
        <taxon>Catellatospora</taxon>
    </lineage>
</organism>
<keyword evidence="2" id="KW-0472">Membrane</keyword>
<sequence>MSETAVPESALPDSPAPPPARRSRRTAVIVGLVVGGLLAGAVGAALTARAVLAEPEPRQISVIAPPVLGGRPRMDDTRHVETLLKALPDLLLKEGVHRTGSFYRGADGEYGLLMYAQVGGFASEEVAFDNLFAGMAEQGFPVLGSADVPPGPLGGRAACGTVRVPELGKVLPACGWADRESYGWILWYSSTVEQARAEFTGMREQIELVRPSGA</sequence>
<keyword evidence="2" id="KW-0812">Transmembrane</keyword>
<dbReference type="RefSeq" id="WP_376806834.1">
    <property type="nucleotide sequence ID" value="NZ_JBHTAC010000012.1"/>
</dbReference>
<dbReference type="EMBL" id="JBHTAC010000012">
    <property type="protein sequence ID" value="MFC7243699.1"/>
    <property type="molecule type" value="Genomic_DNA"/>
</dbReference>
<accession>A0ABW2GXF2</accession>
<proteinExistence type="predicted"/>
<evidence type="ECO:0000313" key="4">
    <source>
        <dbReference type="Proteomes" id="UP001596392"/>
    </source>
</evidence>
<gene>
    <name evidence="3" type="ORF">ACFQO7_14570</name>
</gene>
<keyword evidence="2" id="KW-1133">Transmembrane helix</keyword>
<reference evidence="4" key="1">
    <citation type="journal article" date="2019" name="Int. J. Syst. Evol. Microbiol.">
        <title>The Global Catalogue of Microorganisms (GCM) 10K type strain sequencing project: providing services to taxonomists for standard genome sequencing and annotation.</title>
        <authorList>
            <consortium name="The Broad Institute Genomics Platform"/>
            <consortium name="The Broad Institute Genome Sequencing Center for Infectious Disease"/>
            <person name="Wu L."/>
            <person name="Ma J."/>
        </authorList>
    </citation>
    <scope>NUCLEOTIDE SEQUENCE [LARGE SCALE GENOMIC DNA]</scope>
    <source>
        <strain evidence="4">CGMCC 1.9106</strain>
    </source>
</reference>
<feature type="region of interest" description="Disordered" evidence="1">
    <location>
        <begin position="1"/>
        <end position="22"/>
    </location>
</feature>